<keyword evidence="2" id="KW-1185">Reference proteome</keyword>
<accession>A0ACC7LQD9</accession>
<dbReference type="EMBL" id="JBHFPV010000007">
    <property type="protein sequence ID" value="MFH6605114.1"/>
    <property type="molecule type" value="Genomic_DNA"/>
</dbReference>
<sequence length="176" mass="20361">MSNFGKNDNFKIPKDYFDEFKYKLMAKLNEEDSGPSFSDAYRDSGFIVPKNYFETLNERVAQKADAEKSKVVRLHPYRQYYIAAASVAAILVVALSVKLTTTKTPDFETLGSYDIENYLENHDIDFSDNELAELLPMQEVRINDILNQEINQEGIEDYLDQTIEDVQELNNVYDEE</sequence>
<gene>
    <name evidence="1" type="ORF">ACEZ3G_16625</name>
</gene>
<proteinExistence type="predicted"/>
<protein>
    <submittedName>
        <fullName evidence="1">Uncharacterized protein</fullName>
    </submittedName>
</protein>
<name>A0ACC7LQD9_9FLAO</name>
<reference evidence="1" key="1">
    <citation type="submission" date="2024-09" db="EMBL/GenBank/DDBJ databases">
        <authorList>
            <person name="Liu J."/>
        </authorList>
    </citation>
    <scope>NUCLEOTIDE SEQUENCE</scope>
    <source>
        <strain evidence="1">NBU2967</strain>
    </source>
</reference>
<organism evidence="1 2">
    <name type="scientific">Meishania litoralis</name>
    <dbReference type="NCBI Taxonomy" id="3434685"/>
    <lineage>
        <taxon>Bacteria</taxon>
        <taxon>Pseudomonadati</taxon>
        <taxon>Bacteroidota</taxon>
        <taxon>Flavobacteriia</taxon>
        <taxon>Flavobacteriales</taxon>
        <taxon>Flavobacteriaceae</taxon>
        <taxon>Meishania</taxon>
    </lineage>
</organism>
<evidence type="ECO:0000313" key="2">
    <source>
        <dbReference type="Proteomes" id="UP001595191"/>
    </source>
</evidence>
<evidence type="ECO:0000313" key="1">
    <source>
        <dbReference type="EMBL" id="MFH6605114.1"/>
    </source>
</evidence>
<comment type="caution">
    <text evidence="1">The sequence shown here is derived from an EMBL/GenBank/DDBJ whole genome shotgun (WGS) entry which is preliminary data.</text>
</comment>
<dbReference type="Proteomes" id="UP001595191">
    <property type="component" value="Unassembled WGS sequence"/>
</dbReference>